<accession>A0A848NT78</accession>
<reference evidence="1 2" key="1">
    <citation type="submission" date="2020-04" db="EMBL/GenBank/DDBJ databases">
        <title>Ralstonia insidiosa genome sequencing and assembly.</title>
        <authorList>
            <person name="Martins R.C.R."/>
            <person name="Perdigao-Neto L.V."/>
            <person name="Levin A.S.S."/>
            <person name="Costa S.F."/>
        </authorList>
    </citation>
    <scope>NUCLEOTIDE SEQUENCE [LARGE SCALE GENOMIC DNA]</scope>
    <source>
        <strain evidence="1 2">5047</strain>
    </source>
</reference>
<dbReference type="AlphaFoldDB" id="A0A848NT78"/>
<evidence type="ECO:0000313" key="2">
    <source>
        <dbReference type="Proteomes" id="UP000575469"/>
    </source>
</evidence>
<dbReference type="EMBL" id="JABBZM010000001">
    <property type="protein sequence ID" value="NMV36337.1"/>
    <property type="molecule type" value="Genomic_DNA"/>
</dbReference>
<gene>
    <name evidence="1" type="ORF">HGR00_00255</name>
</gene>
<evidence type="ECO:0000313" key="1">
    <source>
        <dbReference type="EMBL" id="NMV36337.1"/>
    </source>
</evidence>
<comment type="caution">
    <text evidence="1">The sequence shown here is derived from an EMBL/GenBank/DDBJ whole genome shotgun (WGS) entry which is preliminary data.</text>
</comment>
<proteinExistence type="predicted"/>
<dbReference type="RefSeq" id="WP_167313280.1">
    <property type="nucleotide sequence ID" value="NZ_JABBZM010000001.1"/>
</dbReference>
<organism evidence="1 2">
    <name type="scientific">Ralstonia insidiosa</name>
    <dbReference type="NCBI Taxonomy" id="190721"/>
    <lineage>
        <taxon>Bacteria</taxon>
        <taxon>Pseudomonadati</taxon>
        <taxon>Pseudomonadota</taxon>
        <taxon>Betaproteobacteria</taxon>
        <taxon>Burkholderiales</taxon>
        <taxon>Burkholderiaceae</taxon>
        <taxon>Ralstonia</taxon>
    </lineage>
</organism>
<name>A0A848NT78_9RALS</name>
<sequence>MKATTNEAQPYAPLRSYAPGRHARHFDAIHAEYPAKQRQHRAPFLTTRHLQRLEATRMRAQPGQYRHLHHPLLENSANYRGTELRPTTMLFFK</sequence>
<dbReference type="Proteomes" id="UP000575469">
    <property type="component" value="Unassembled WGS sequence"/>
</dbReference>
<protein>
    <submittedName>
        <fullName evidence="1">Uncharacterized protein</fullName>
    </submittedName>
</protein>